<dbReference type="InterPro" id="IPR011991">
    <property type="entry name" value="ArsR-like_HTH"/>
</dbReference>
<dbReference type="PRINTS" id="PR00778">
    <property type="entry name" value="HTHARSR"/>
</dbReference>
<dbReference type="InterPro" id="IPR001845">
    <property type="entry name" value="HTH_ArsR_DNA-bd_dom"/>
</dbReference>
<organism evidence="5 6">
    <name type="scientific">Candidatus Gottesmanbacteria bacterium CG11_big_fil_rev_8_21_14_0_20_37_11</name>
    <dbReference type="NCBI Taxonomy" id="1974575"/>
    <lineage>
        <taxon>Bacteria</taxon>
        <taxon>Candidatus Gottesmaniibacteriota</taxon>
    </lineage>
</organism>
<gene>
    <name evidence="5" type="ORF">COV53_03495</name>
</gene>
<feature type="domain" description="HTH arsR-type" evidence="4">
    <location>
        <begin position="16"/>
        <end position="103"/>
    </location>
</feature>
<evidence type="ECO:0000256" key="3">
    <source>
        <dbReference type="ARBA" id="ARBA00023163"/>
    </source>
</evidence>
<dbReference type="Proteomes" id="UP000230707">
    <property type="component" value="Unassembled WGS sequence"/>
</dbReference>
<evidence type="ECO:0000313" key="6">
    <source>
        <dbReference type="Proteomes" id="UP000230707"/>
    </source>
</evidence>
<evidence type="ECO:0000313" key="5">
    <source>
        <dbReference type="EMBL" id="PIR08350.1"/>
    </source>
</evidence>
<evidence type="ECO:0000259" key="4">
    <source>
        <dbReference type="PROSITE" id="PS50987"/>
    </source>
</evidence>
<keyword evidence="1" id="KW-0805">Transcription regulation</keyword>
<dbReference type="Gene3D" id="1.10.10.10">
    <property type="entry name" value="Winged helix-like DNA-binding domain superfamily/Winged helix DNA-binding domain"/>
    <property type="match status" value="1"/>
</dbReference>
<dbReference type="NCBIfam" id="NF033788">
    <property type="entry name" value="HTH_metalloreg"/>
    <property type="match status" value="1"/>
</dbReference>
<comment type="caution">
    <text evidence="5">The sequence shown here is derived from an EMBL/GenBank/DDBJ whole genome shotgun (WGS) entry which is preliminary data.</text>
</comment>
<dbReference type="InterPro" id="IPR036388">
    <property type="entry name" value="WH-like_DNA-bd_sf"/>
</dbReference>
<dbReference type="PANTHER" id="PTHR43132">
    <property type="entry name" value="ARSENICAL RESISTANCE OPERON REPRESSOR ARSR-RELATED"/>
    <property type="match status" value="1"/>
</dbReference>
<proteinExistence type="predicted"/>
<keyword evidence="3" id="KW-0804">Transcription</keyword>
<evidence type="ECO:0000256" key="2">
    <source>
        <dbReference type="ARBA" id="ARBA00023125"/>
    </source>
</evidence>
<name>A0A2H0NHJ5_9BACT</name>
<dbReference type="Pfam" id="PF01022">
    <property type="entry name" value="HTH_5"/>
    <property type="match status" value="1"/>
</dbReference>
<dbReference type="PANTHER" id="PTHR43132:SF6">
    <property type="entry name" value="HTH-TYPE TRANSCRIPTIONAL REPRESSOR CZRA"/>
    <property type="match status" value="1"/>
</dbReference>
<dbReference type="SMART" id="SM00418">
    <property type="entry name" value="HTH_ARSR"/>
    <property type="match status" value="1"/>
</dbReference>
<dbReference type="GO" id="GO:0003677">
    <property type="term" value="F:DNA binding"/>
    <property type="evidence" value="ECO:0007669"/>
    <property type="project" value="UniProtKB-KW"/>
</dbReference>
<accession>A0A2H0NHJ5</accession>
<keyword evidence="2" id="KW-0238">DNA-binding</keyword>
<protein>
    <submittedName>
        <fullName evidence="5">Transcriptional regulator</fullName>
    </submittedName>
</protein>
<dbReference type="EMBL" id="PCWS01000081">
    <property type="protein sequence ID" value="PIR08350.1"/>
    <property type="molecule type" value="Genomic_DNA"/>
</dbReference>
<dbReference type="GO" id="GO:0003700">
    <property type="term" value="F:DNA-binding transcription factor activity"/>
    <property type="evidence" value="ECO:0007669"/>
    <property type="project" value="InterPro"/>
</dbReference>
<reference evidence="5 6" key="1">
    <citation type="submission" date="2017-09" db="EMBL/GenBank/DDBJ databases">
        <title>Depth-based differentiation of microbial function through sediment-hosted aquifers and enrichment of novel symbionts in the deep terrestrial subsurface.</title>
        <authorList>
            <person name="Probst A.J."/>
            <person name="Ladd B."/>
            <person name="Jarett J.K."/>
            <person name="Geller-Mcgrath D.E."/>
            <person name="Sieber C.M."/>
            <person name="Emerson J.B."/>
            <person name="Anantharaman K."/>
            <person name="Thomas B.C."/>
            <person name="Malmstrom R."/>
            <person name="Stieglmeier M."/>
            <person name="Klingl A."/>
            <person name="Woyke T."/>
            <person name="Ryan C.M."/>
            <person name="Banfield J.F."/>
        </authorList>
    </citation>
    <scope>NUCLEOTIDE SEQUENCE [LARGE SCALE GENOMIC DNA]</scope>
    <source>
        <strain evidence="5">CG11_big_fil_rev_8_21_14_0_20_37_11</strain>
    </source>
</reference>
<dbReference type="CDD" id="cd00090">
    <property type="entry name" value="HTH_ARSR"/>
    <property type="match status" value="1"/>
</dbReference>
<evidence type="ECO:0000256" key="1">
    <source>
        <dbReference type="ARBA" id="ARBA00023015"/>
    </source>
</evidence>
<dbReference type="InterPro" id="IPR036390">
    <property type="entry name" value="WH_DNA-bd_sf"/>
</dbReference>
<dbReference type="SUPFAM" id="SSF46785">
    <property type="entry name" value="Winged helix' DNA-binding domain"/>
    <property type="match status" value="1"/>
</dbReference>
<dbReference type="AlphaFoldDB" id="A0A2H0NHJ5"/>
<sequence length="103" mass="11818">MNMSSYSCCSSSSGELKQVALLSLLLKIVSEESRLKILCILRQGEHCVCEIMEHVDLSQSLISHHLHDLKEIDVIYDEKRGLRVYYSLTDKGKHIVNLLFRII</sequence>
<dbReference type="InterPro" id="IPR051011">
    <property type="entry name" value="Metal_resp_trans_reg"/>
</dbReference>
<dbReference type="PROSITE" id="PS50987">
    <property type="entry name" value="HTH_ARSR_2"/>
    <property type="match status" value="1"/>
</dbReference>